<dbReference type="FunFam" id="3.40.50.150:FF:000041">
    <property type="entry name" value="Ribosomal RNA small subunit methyltransferase G"/>
    <property type="match status" value="1"/>
</dbReference>
<evidence type="ECO:0000313" key="7">
    <source>
        <dbReference type="EMBL" id="OUQ32194.1"/>
    </source>
</evidence>
<comment type="caution">
    <text evidence="7">The sequence shown here is derived from an EMBL/GenBank/DDBJ whole genome shotgun (WGS) entry which is preliminary data.</text>
</comment>
<organism evidence="7 8">
    <name type="scientific">Massilimicrobiota timonensis</name>
    <dbReference type="NCBI Taxonomy" id="1776392"/>
    <lineage>
        <taxon>Bacteria</taxon>
        <taxon>Bacillati</taxon>
        <taxon>Bacillota</taxon>
        <taxon>Erysipelotrichia</taxon>
        <taxon>Erysipelotrichales</taxon>
        <taxon>Erysipelotrichaceae</taxon>
        <taxon>Massilimicrobiota</taxon>
    </lineage>
</organism>
<dbReference type="HAMAP" id="MF_00074">
    <property type="entry name" value="16SrRNA_methyltr_G"/>
    <property type="match status" value="1"/>
</dbReference>
<dbReference type="EMBL" id="NFLJ01000045">
    <property type="protein sequence ID" value="OUQ32194.1"/>
    <property type="molecule type" value="Genomic_DNA"/>
</dbReference>
<dbReference type="Proteomes" id="UP000195305">
    <property type="component" value="Unassembled WGS sequence"/>
</dbReference>
<dbReference type="EC" id="2.1.1.-" evidence="6"/>
<evidence type="ECO:0000256" key="3">
    <source>
        <dbReference type="ARBA" id="ARBA00022603"/>
    </source>
</evidence>
<comment type="similarity">
    <text evidence="6">Belongs to the methyltransferase superfamily. RNA methyltransferase RsmG family.</text>
</comment>
<sequence length="234" mass="26886">MNQEQFIQALLDKGITLTSKQLEQFENYYQTLVEWNQKMNLTAITQKEDVYLKHFYDSLTISFDYALSNQSLCDVGAGAGFPSIPLKIVYPELKVTIVDSLSKRITFLKHLIQVLNLKDVQAMASRAEEYAKKHRESFDIVTARAVARLNILDELCLPLVKVDGDFITLKGLKAQEELQEAKQGIEKLGGKVMKQESFTLTDENDHRCNIYIHKVKNTPIQYPRDFSRIKKKPL</sequence>
<keyword evidence="5 6" id="KW-0949">S-adenosyl-L-methionine</keyword>
<evidence type="ECO:0000256" key="5">
    <source>
        <dbReference type="ARBA" id="ARBA00022691"/>
    </source>
</evidence>
<dbReference type="AlphaFoldDB" id="A0A1Y4SQL2"/>
<evidence type="ECO:0000256" key="1">
    <source>
        <dbReference type="ARBA" id="ARBA00022490"/>
    </source>
</evidence>
<evidence type="ECO:0000256" key="2">
    <source>
        <dbReference type="ARBA" id="ARBA00022552"/>
    </source>
</evidence>
<dbReference type="GO" id="GO:0005829">
    <property type="term" value="C:cytosol"/>
    <property type="evidence" value="ECO:0007669"/>
    <property type="project" value="TreeGrafter"/>
</dbReference>
<name>A0A1Y4SQL2_9FIRM</name>
<proteinExistence type="inferred from homology"/>
<dbReference type="PANTHER" id="PTHR31760:SF0">
    <property type="entry name" value="S-ADENOSYL-L-METHIONINE-DEPENDENT METHYLTRANSFERASES SUPERFAMILY PROTEIN"/>
    <property type="match status" value="1"/>
</dbReference>
<dbReference type="GO" id="GO:0070043">
    <property type="term" value="F:rRNA (guanine-N7-)-methyltransferase activity"/>
    <property type="evidence" value="ECO:0007669"/>
    <property type="project" value="UniProtKB-UniRule"/>
</dbReference>
<keyword evidence="1 6" id="KW-0963">Cytoplasm</keyword>
<feature type="binding site" evidence="6">
    <location>
        <position position="81"/>
    </location>
    <ligand>
        <name>S-adenosyl-L-methionine</name>
        <dbReference type="ChEBI" id="CHEBI:59789"/>
    </ligand>
</feature>
<dbReference type="Pfam" id="PF02527">
    <property type="entry name" value="GidB"/>
    <property type="match status" value="1"/>
</dbReference>
<dbReference type="OrthoDB" id="9808773at2"/>
<accession>A0A1Y4SQL2</accession>
<comment type="caution">
    <text evidence="6">Lacks conserved residue(s) required for the propagation of feature annotation.</text>
</comment>
<dbReference type="CDD" id="cd02440">
    <property type="entry name" value="AdoMet_MTases"/>
    <property type="match status" value="1"/>
</dbReference>
<comment type="subcellular location">
    <subcellularLocation>
        <location evidence="6">Cytoplasm</location>
    </subcellularLocation>
</comment>
<keyword evidence="2 6" id="KW-0698">rRNA processing</keyword>
<dbReference type="RefSeq" id="WP_087359750.1">
    <property type="nucleotide sequence ID" value="NZ_NFLJ01000045.1"/>
</dbReference>
<evidence type="ECO:0000313" key="8">
    <source>
        <dbReference type="Proteomes" id="UP000195305"/>
    </source>
</evidence>
<reference evidence="7 8" key="1">
    <citation type="journal article" date="2018" name="BMC Genomics">
        <title>Whole genome sequencing and function prediction of 133 gut anaerobes isolated from chicken caecum in pure cultures.</title>
        <authorList>
            <person name="Medvecky M."/>
            <person name="Cejkova D."/>
            <person name="Polansky O."/>
            <person name="Karasova D."/>
            <person name="Kubasova T."/>
            <person name="Cizek A."/>
            <person name="Rychlik I."/>
        </authorList>
    </citation>
    <scope>NUCLEOTIDE SEQUENCE [LARGE SCALE GENOMIC DNA]</scope>
    <source>
        <strain evidence="7 8">An13</strain>
    </source>
</reference>
<dbReference type="InterPro" id="IPR003682">
    <property type="entry name" value="rRNA_ssu_MeTfrase_G"/>
</dbReference>
<dbReference type="NCBIfam" id="TIGR00138">
    <property type="entry name" value="rsmG_gidB"/>
    <property type="match status" value="1"/>
</dbReference>
<dbReference type="SUPFAM" id="SSF53335">
    <property type="entry name" value="S-adenosyl-L-methionine-dependent methyltransferases"/>
    <property type="match status" value="1"/>
</dbReference>
<dbReference type="PANTHER" id="PTHR31760">
    <property type="entry name" value="S-ADENOSYL-L-METHIONINE-DEPENDENT METHYLTRANSFERASES SUPERFAMILY PROTEIN"/>
    <property type="match status" value="1"/>
</dbReference>
<feature type="binding site" evidence="6">
    <location>
        <begin position="127"/>
        <end position="128"/>
    </location>
    <ligand>
        <name>S-adenosyl-L-methionine</name>
        <dbReference type="ChEBI" id="CHEBI:59789"/>
    </ligand>
</feature>
<dbReference type="InterPro" id="IPR029063">
    <property type="entry name" value="SAM-dependent_MTases_sf"/>
</dbReference>
<gene>
    <name evidence="6" type="primary">rsmG</name>
    <name evidence="7" type="ORF">B5E75_12505</name>
</gene>
<evidence type="ECO:0000256" key="6">
    <source>
        <dbReference type="HAMAP-Rule" id="MF_00074"/>
    </source>
</evidence>
<keyword evidence="8" id="KW-1185">Reference proteome</keyword>
<feature type="binding site" evidence="6">
    <location>
        <position position="144"/>
    </location>
    <ligand>
        <name>S-adenosyl-L-methionine</name>
        <dbReference type="ChEBI" id="CHEBI:59789"/>
    </ligand>
</feature>
<feature type="binding site" evidence="6">
    <location>
        <position position="76"/>
    </location>
    <ligand>
        <name>S-adenosyl-L-methionine</name>
        <dbReference type="ChEBI" id="CHEBI:59789"/>
    </ligand>
</feature>
<keyword evidence="3 6" id="KW-0489">Methyltransferase</keyword>
<comment type="function">
    <text evidence="6">Specifically methylates the N7 position of a guanine in 16S rRNA.</text>
</comment>
<keyword evidence="4 6" id="KW-0808">Transferase</keyword>
<protein>
    <recommendedName>
        <fullName evidence="6">Ribosomal RNA small subunit methyltransferase G</fullName>
        <ecNumber evidence="6">2.1.1.-</ecNumber>
    </recommendedName>
    <alternativeName>
        <fullName evidence="6">16S rRNA 7-methylguanosine methyltransferase</fullName>
        <shortName evidence="6">16S rRNA m7G methyltransferase</shortName>
    </alternativeName>
</protein>
<dbReference type="Gene3D" id="3.40.50.150">
    <property type="entry name" value="Vaccinia Virus protein VP39"/>
    <property type="match status" value="1"/>
</dbReference>
<evidence type="ECO:0000256" key="4">
    <source>
        <dbReference type="ARBA" id="ARBA00022679"/>
    </source>
</evidence>